<dbReference type="RefSeq" id="WP_343884217.1">
    <property type="nucleotide sequence ID" value="NZ_BAAAKI010000001.1"/>
</dbReference>
<feature type="compositionally biased region" description="Low complexity" evidence="2">
    <location>
        <begin position="535"/>
        <end position="561"/>
    </location>
</feature>
<feature type="transmembrane region" description="Helical" evidence="3">
    <location>
        <begin position="93"/>
        <end position="114"/>
    </location>
</feature>
<dbReference type="PANTHER" id="PTHR33392">
    <property type="entry name" value="POLYISOPRENYL-TEICHOIC ACID--PEPTIDOGLYCAN TEICHOIC ACID TRANSFERASE TAGU"/>
    <property type="match status" value="1"/>
</dbReference>
<protein>
    <submittedName>
        <fullName evidence="5">LCP family protein</fullName>
    </submittedName>
</protein>
<evidence type="ECO:0000256" key="3">
    <source>
        <dbReference type="SAM" id="Phobius"/>
    </source>
</evidence>
<dbReference type="Proteomes" id="UP001596266">
    <property type="component" value="Unassembled WGS sequence"/>
</dbReference>
<feature type="transmembrane region" description="Helical" evidence="3">
    <location>
        <begin position="134"/>
        <end position="153"/>
    </location>
</feature>
<comment type="similarity">
    <text evidence="1">Belongs to the LytR/CpsA/Psr (LCP) family.</text>
</comment>
<evidence type="ECO:0000256" key="1">
    <source>
        <dbReference type="ARBA" id="ARBA00006068"/>
    </source>
</evidence>
<feature type="transmembrane region" description="Helical" evidence="3">
    <location>
        <begin position="165"/>
        <end position="189"/>
    </location>
</feature>
<feature type="compositionally biased region" description="Acidic residues" evidence="2">
    <location>
        <begin position="1"/>
        <end position="10"/>
    </location>
</feature>
<evidence type="ECO:0000259" key="4">
    <source>
        <dbReference type="Pfam" id="PF03816"/>
    </source>
</evidence>
<comment type="caution">
    <text evidence="5">The sequence shown here is derived from an EMBL/GenBank/DDBJ whole genome shotgun (WGS) entry which is preliminary data.</text>
</comment>
<organism evidence="5 6">
    <name type="scientific">Luteococcus sanguinis</name>
    <dbReference type="NCBI Taxonomy" id="174038"/>
    <lineage>
        <taxon>Bacteria</taxon>
        <taxon>Bacillati</taxon>
        <taxon>Actinomycetota</taxon>
        <taxon>Actinomycetes</taxon>
        <taxon>Propionibacteriales</taxon>
        <taxon>Propionibacteriaceae</taxon>
        <taxon>Luteococcus</taxon>
    </lineage>
</organism>
<proteinExistence type="inferred from homology"/>
<keyword evidence="6" id="KW-1185">Reference proteome</keyword>
<reference evidence="6" key="1">
    <citation type="journal article" date="2019" name="Int. J. Syst. Evol. Microbiol.">
        <title>The Global Catalogue of Microorganisms (GCM) 10K type strain sequencing project: providing services to taxonomists for standard genome sequencing and annotation.</title>
        <authorList>
            <consortium name="The Broad Institute Genomics Platform"/>
            <consortium name="The Broad Institute Genome Sequencing Center for Infectious Disease"/>
            <person name="Wu L."/>
            <person name="Ma J."/>
        </authorList>
    </citation>
    <scope>NUCLEOTIDE SEQUENCE [LARGE SCALE GENOMIC DNA]</scope>
    <source>
        <strain evidence="6">CGMCC 1.15277</strain>
    </source>
</reference>
<gene>
    <name evidence="5" type="ORF">ACFP57_07265</name>
</gene>
<keyword evidence="3" id="KW-1133">Transmembrane helix</keyword>
<feature type="region of interest" description="Disordered" evidence="2">
    <location>
        <begin position="535"/>
        <end position="566"/>
    </location>
</feature>
<evidence type="ECO:0000313" key="6">
    <source>
        <dbReference type="Proteomes" id="UP001596266"/>
    </source>
</evidence>
<feature type="compositionally biased region" description="Basic and acidic residues" evidence="2">
    <location>
        <begin position="49"/>
        <end position="62"/>
    </location>
</feature>
<sequence>MPPVGDDDVESVTPDDARSLTPDDVPRRAMSGDQALEADDVPGATTVRAPERLDPESLPMTDRRHPFTRSLLLTAFGTIFPGLGLWRTRHRTLGIVITSLFALGLAALGAKAYFDIGGTAAMAARPTQLKIATWALLALAVAWVAIIVGTHLATRPRRLTGAQRVTGTILVGLLSFGVSAPLAVAARYARSQESLISSIFKDSDQSRSQTRPTLTSGQDPWAGKERLNILLLGGDNSTQRDAIAPGEGIRTDTMMMASVDLNNGNTAIIQLPRNMEAFPFPDGSDLAAAYPNGYWDGIDNENAEYELNSVWNNVPAAHPDLFTDTDYPGADALKIAVEGITGLKPDYFVLLSIDGLQSFIDALGGVTLNVNSYLPVAQSKEQYEAGIPPKGGYLHPGQDRKLNGYYAMWFARSRSQTTDTDRMARQSCVVQAIVGQANPSTLVTHYEAIANAGKDALLSDIPQEVAPALVELALKMKDAKKQRVLFGYPTTTLPNGEKFKPWSPDVEQMKIMIQQGIDLSEGIKASASATPRASASAKATSAAPTTTSATPSASPSASASKAQDKVDLADACAWDPTAAAEAEANPPADLQVAGSH</sequence>
<feature type="compositionally biased region" description="Low complexity" evidence="2">
    <location>
        <begin position="577"/>
        <end position="589"/>
    </location>
</feature>
<feature type="compositionally biased region" description="Polar residues" evidence="2">
    <location>
        <begin position="206"/>
        <end position="218"/>
    </location>
</feature>
<feature type="transmembrane region" description="Helical" evidence="3">
    <location>
        <begin position="67"/>
        <end position="86"/>
    </location>
</feature>
<evidence type="ECO:0000256" key="2">
    <source>
        <dbReference type="SAM" id="MobiDB-lite"/>
    </source>
</evidence>
<dbReference type="EMBL" id="JBHSUA010000015">
    <property type="protein sequence ID" value="MFC6396785.1"/>
    <property type="molecule type" value="Genomic_DNA"/>
</dbReference>
<feature type="region of interest" description="Disordered" evidence="2">
    <location>
        <begin position="201"/>
        <end position="220"/>
    </location>
</feature>
<keyword evidence="3" id="KW-0472">Membrane</keyword>
<dbReference type="PANTHER" id="PTHR33392:SF6">
    <property type="entry name" value="POLYISOPRENYL-TEICHOIC ACID--PEPTIDOGLYCAN TEICHOIC ACID TRANSFERASE TAGU"/>
    <property type="match status" value="1"/>
</dbReference>
<name>A0ABW1X0A6_9ACTN</name>
<accession>A0ABW1X0A6</accession>
<evidence type="ECO:0000313" key="5">
    <source>
        <dbReference type="EMBL" id="MFC6396785.1"/>
    </source>
</evidence>
<feature type="region of interest" description="Disordered" evidence="2">
    <location>
        <begin position="577"/>
        <end position="596"/>
    </location>
</feature>
<feature type="region of interest" description="Disordered" evidence="2">
    <location>
        <begin position="1"/>
        <end position="62"/>
    </location>
</feature>
<dbReference type="Gene3D" id="3.40.630.190">
    <property type="entry name" value="LCP protein"/>
    <property type="match status" value="1"/>
</dbReference>
<dbReference type="InterPro" id="IPR050922">
    <property type="entry name" value="LytR/CpsA/Psr_CW_biosynth"/>
</dbReference>
<keyword evidence="3" id="KW-0812">Transmembrane</keyword>
<dbReference type="Pfam" id="PF03816">
    <property type="entry name" value="LytR_cpsA_psr"/>
    <property type="match status" value="1"/>
</dbReference>
<feature type="domain" description="Cell envelope-related transcriptional attenuator" evidence="4">
    <location>
        <begin position="250"/>
        <end position="437"/>
    </location>
</feature>
<dbReference type="InterPro" id="IPR004474">
    <property type="entry name" value="LytR_CpsA_psr"/>
</dbReference>